<dbReference type="InterPro" id="IPR000792">
    <property type="entry name" value="Tscrpt_reg_LuxR_C"/>
</dbReference>
<evidence type="ECO:0000256" key="4">
    <source>
        <dbReference type="PROSITE-ProRule" id="PRU00169"/>
    </source>
</evidence>
<dbReference type="Pfam" id="PF00486">
    <property type="entry name" value="Trans_reg_C"/>
    <property type="match status" value="1"/>
</dbReference>
<reference evidence="9 10" key="1">
    <citation type="submission" date="2024-02" db="EMBL/GenBank/DDBJ databases">
        <title>The whole genome sequence of Pseudomonas benzopyrenica MLY92.</title>
        <authorList>
            <person name="Liu Y."/>
        </authorList>
    </citation>
    <scope>NUCLEOTIDE SEQUENCE [LARGE SCALE GENOMIC DNA]</scope>
    <source>
        <strain evidence="9 10">MLY92</strain>
    </source>
</reference>
<evidence type="ECO:0000256" key="5">
    <source>
        <dbReference type="PROSITE-ProRule" id="PRU01091"/>
    </source>
</evidence>
<keyword evidence="10" id="KW-1185">Reference proteome</keyword>
<dbReference type="EMBL" id="CP145723">
    <property type="protein sequence ID" value="WWM64755.1"/>
    <property type="molecule type" value="Genomic_DNA"/>
</dbReference>
<dbReference type="Pfam" id="PF00196">
    <property type="entry name" value="GerE"/>
    <property type="match status" value="1"/>
</dbReference>
<dbReference type="PROSITE" id="PS00622">
    <property type="entry name" value="HTH_LUXR_1"/>
    <property type="match status" value="1"/>
</dbReference>
<dbReference type="Gene3D" id="1.10.10.10">
    <property type="entry name" value="Winged helix-like DNA-binding domain superfamily/Winged helix DNA-binding domain"/>
    <property type="match status" value="2"/>
</dbReference>
<dbReference type="PROSITE" id="PS50110">
    <property type="entry name" value="RESPONSE_REGULATORY"/>
    <property type="match status" value="1"/>
</dbReference>
<evidence type="ECO:0000313" key="10">
    <source>
        <dbReference type="Proteomes" id="UP001372714"/>
    </source>
</evidence>
<dbReference type="SUPFAM" id="SSF46894">
    <property type="entry name" value="C-terminal effector domain of the bipartite response regulators"/>
    <property type="match status" value="1"/>
</dbReference>
<evidence type="ECO:0000256" key="3">
    <source>
        <dbReference type="ARBA" id="ARBA00023163"/>
    </source>
</evidence>
<dbReference type="InterPro" id="IPR036388">
    <property type="entry name" value="WH-like_DNA-bd_sf"/>
</dbReference>
<sequence length="332" mass="36717">MIRLGDVWVSIERREAFRHDQPVRLGSRAFDLLECLLAAPQRLLTKDELIEAVWPDTVVEENNLHVQMSSLRKQLALDRDLLETVAGRGYRLNLPVAQLASAKDHPPAVAKADDRSPDWRGLATVHIVDDESTVRNGLVRQLRSAGFSALAYASAEAYLSTCSFEDPGCLLLDVRLSQSSGLDLQAELAQRGIKVPIVFMTGFGTIDLSVRAMKAGAVGFITKPFDESALFDSLQEALETAHRLHVQARREDAIRARFATLSPREQEVFGLLVQGRRNKDIALALGLQEVTVKLHKKHIMTKLSTRTLVELVLLGRMAGRLPDSATLDIQSA</sequence>
<dbReference type="Proteomes" id="UP001372714">
    <property type="component" value="Chromosome"/>
</dbReference>
<dbReference type="CDD" id="cd00383">
    <property type="entry name" value="trans_reg_C"/>
    <property type="match status" value="1"/>
</dbReference>
<dbReference type="PROSITE" id="PS51755">
    <property type="entry name" value="OMPR_PHOB"/>
    <property type="match status" value="1"/>
</dbReference>
<dbReference type="CDD" id="cd06170">
    <property type="entry name" value="LuxR_C_like"/>
    <property type="match status" value="1"/>
</dbReference>
<keyword evidence="2 5" id="KW-0238">DNA-binding</keyword>
<dbReference type="SMART" id="SM00448">
    <property type="entry name" value="REC"/>
    <property type="match status" value="1"/>
</dbReference>
<name>A0ABZ2FM36_9PSED</name>
<dbReference type="PROSITE" id="PS50043">
    <property type="entry name" value="HTH_LUXR_2"/>
    <property type="match status" value="1"/>
</dbReference>
<keyword evidence="3" id="KW-0804">Transcription</keyword>
<keyword evidence="4" id="KW-0597">Phosphoprotein</keyword>
<dbReference type="PANTHER" id="PTHR44688:SF16">
    <property type="entry name" value="DNA-BINDING TRANSCRIPTIONAL ACTIVATOR DEVR_DOSR"/>
    <property type="match status" value="1"/>
</dbReference>
<feature type="modified residue" description="4-aspartylphosphate" evidence="4">
    <location>
        <position position="173"/>
    </location>
</feature>
<proteinExistence type="predicted"/>
<dbReference type="Pfam" id="PF00072">
    <property type="entry name" value="Response_reg"/>
    <property type="match status" value="1"/>
</dbReference>
<gene>
    <name evidence="9" type="ORF">V6W80_13525</name>
</gene>
<keyword evidence="1" id="KW-0805">Transcription regulation</keyword>
<protein>
    <submittedName>
        <fullName evidence="9">Response regulator</fullName>
    </submittedName>
</protein>
<evidence type="ECO:0000259" key="8">
    <source>
        <dbReference type="PROSITE" id="PS51755"/>
    </source>
</evidence>
<dbReference type="Gene3D" id="3.40.50.2300">
    <property type="match status" value="1"/>
</dbReference>
<evidence type="ECO:0000259" key="6">
    <source>
        <dbReference type="PROSITE" id="PS50043"/>
    </source>
</evidence>
<dbReference type="SMART" id="SM00862">
    <property type="entry name" value="Trans_reg_C"/>
    <property type="match status" value="1"/>
</dbReference>
<organism evidence="9 10">
    <name type="scientific">Pseudomonas benzopyrenica</name>
    <dbReference type="NCBI Taxonomy" id="2993566"/>
    <lineage>
        <taxon>Bacteria</taxon>
        <taxon>Pseudomonadati</taxon>
        <taxon>Pseudomonadota</taxon>
        <taxon>Gammaproteobacteria</taxon>
        <taxon>Pseudomonadales</taxon>
        <taxon>Pseudomonadaceae</taxon>
        <taxon>Pseudomonas</taxon>
    </lineage>
</organism>
<evidence type="ECO:0000256" key="1">
    <source>
        <dbReference type="ARBA" id="ARBA00023015"/>
    </source>
</evidence>
<dbReference type="PANTHER" id="PTHR44688">
    <property type="entry name" value="DNA-BINDING TRANSCRIPTIONAL ACTIVATOR DEVR_DOSR"/>
    <property type="match status" value="1"/>
</dbReference>
<dbReference type="RefSeq" id="WP_338544522.1">
    <property type="nucleotide sequence ID" value="NZ_CP145723.1"/>
</dbReference>
<dbReference type="InterPro" id="IPR016032">
    <property type="entry name" value="Sig_transdc_resp-reg_C-effctor"/>
</dbReference>
<feature type="domain" description="OmpR/PhoB-type" evidence="8">
    <location>
        <begin position="1"/>
        <end position="94"/>
    </location>
</feature>
<dbReference type="InterPro" id="IPR001867">
    <property type="entry name" value="OmpR/PhoB-type_DNA-bd"/>
</dbReference>
<evidence type="ECO:0000256" key="2">
    <source>
        <dbReference type="ARBA" id="ARBA00023125"/>
    </source>
</evidence>
<dbReference type="PRINTS" id="PR00038">
    <property type="entry name" value="HTHLUXR"/>
</dbReference>
<dbReference type="InterPro" id="IPR011006">
    <property type="entry name" value="CheY-like_superfamily"/>
</dbReference>
<feature type="DNA-binding region" description="OmpR/PhoB-type" evidence="5">
    <location>
        <begin position="1"/>
        <end position="94"/>
    </location>
</feature>
<evidence type="ECO:0000259" key="7">
    <source>
        <dbReference type="PROSITE" id="PS50110"/>
    </source>
</evidence>
<evidence type="ECO:0000313" key="9">
    <source>
        <dbReference type="EMBL" id="WWM64755.1"/>
    </source>
</evidence>
<dbReference type="SMART" id="SM00421">
    <property type="entry name" value="HTH_LUXR"/>
    <property type="match status" value="1"/>
</dbReference>
<dbReference type="SUPFAM" id="SSF52172">
    <property type="entry name" value="CheY-like"/>
    <property type="match status" value="1"/>
</dbReference>
<dbReference type="InterPro" id="IPR001789">
    <property type="entry name" value="Sig_transdc_resp-reg_receiver"/>
</dbReference>
<feature type="domain" description="HTH luxR-type" evidence="6">
    <location>
        <begin position="254"/>
        <end position="319"/>
    </location>
</feature>
<accession>A0ABZ2FM36</accession>
<feature type="domain" description="Response regulatory" evidence="7">
    <location>
        <begin position="124"/>
        <end position="238"/>
    </location>
</feature>